<dbReference type="Gene3D" id="1.20.120.560">
    <property type="entry name" value="alix/aip1 in complex with the ypdl late domain"/>
    <property type="match status" value="1"/>
</dbReference>
<organism evidence="3 4">
    <name type="scientific">Leptidea sinapis</name>
    <dbReference type="NCBI Taxonomy" id="189913"/>
    <lineage>
        <taxon>Eukaryota</taxon>
        <taxon>Metazoa</taxon>
        <taxon>Ecdysozoa</taxon>
        <taxon>Arthropoda</taxon>
        <taxon>Hexapoda</taxon>
        <taxon>Insecta</taxon>
        <taxon>Pterygota</taxon>
        <taxon>Neoptera</taxon>
        <taxon>Endopterygota</taxon>
        <taxon>Lepidoptera</taxon>
        <taxon>Glossata</taxon>
        <taxon>Ditrysia</taxon>
        <taxon>Papilionoidea</taxon>
        <taxon>Pieridae</taxon>
        <taxon>Dismorphiinae</taxon>
        <taxon>Leptidea</taxon>
    </lineage>
</organism>
<dbReference type="GO" id="GO:0045022">
    <property type="term" value="P:early endosome to late endosome transport"/>
    <property type="evidence" value="ECO:0007669"/>
    <property type="project" value="TreeGrafter"/>
</dbReference>
<dbReference type="InterPro" id="IPR000242">
    <property type="entry name" value="PTP_cat"/>
</dbReference>
<feature type="region of interest" description="Disordered" evidence="1">
    <location>
        <begin position="839"/>
        <end position="888"/>
    </location>
</feature>
<feature type="domain" description="Tyrosine-protein phosphatase" evidence="2">
    <location>
        <begin position="650"/>
        <end position="812"/>
    </location>
</feature>
<name>A0A5E4QWD9_9NEOP</name>
<reference evidence="3 4" key="1">
    <citation type="submission" date="2017-07" db="EMBL/GenBank/DDBJ databases">
        <authorList>
            <person name="Talla V."/>
            <person name="Backstrom N."/>
        </authorList>
    </citation>
    <scope>NUCLEOTIDE SEQUENCE [LARGE SCALE GENOMIC DNA]</scope>
</reference>
<feature type="compositionally biased region" description="Polar residues" evidence="1">
    <location>
        <begin position="445"/>
        <end position="475"/>
    </location>
</feature>
<dbReference type="EMBL" id="FZQP02005666">
    <property type="protein sequence ID" value="VVD01973.1"/>
    <property type="molecule type" value="Genomic_DNA"/>
</dbReference>
<dbReference type="GO" id="GO:0043328">
    <property type="term" value="P:protein transport to vacuole involved in ubiquitin-dependent protein catabolic process via the multivesicular body sorting pathway"/>
    <property type="evidence" value="ECO:0007669"/>
    <property type="project" value="TreeGrafter"/>
</dbReference>
<gene>
    <name evidence="3" type="ORF">LSINAPIS_LOCUS12283</name>
</gene>
<feature type="region of interest" description="Disordered" evidence="1">
    <location>
        <begin position="445"/>
        <end position="554"/>
    </location>
</feature>
<evidence type="ECO:0000259" key="2">
    <source>
        <dbReference type="PROSITE" id="PS50055"/>
    </source>
</evidence>
<feature type="compositionally biased region" description="Basic and acidic residues" evidence="1">
    <location>
        <begin position="536"/>
        <end position="553"/>
    </location>
</feature>
<dbReference type="SUPFAM" id="SSF52799">
    <property type="entry name" value="(Phosphotyrosine protein) phosphatases II"/>
    <property type="match status" value="1"/>
</dbReference>
<protein>
    <recommendedName>
        <fullName evidence="2">Tyrosine-protein phosphatase domain-containing protein</fullName>
    </recommendedName>
</protein>
<feature type="region of interest" description="Disordered" evidence="1">
    <location>
        <begin position="128"/>
        <end position="159"/>
    </location>
</feature>
<dbReference type="InterPro" id="IPR025304">
    <property type="entry name" value="ALIX_V_dom"/>
</dbReference>
<evidence type="ECO:0000256" key="1">
    <source>
        <dbReference type="SAM" id="MobiDB-lite"/>
    </source>
</evidence>
<feature type="compositionally biased region" description="Polar residues" evidence="1">
    <location>
        <begin position="505"/>
        <end position="518"/>
    </location>
</feature>
<dbReference type="InterPro" id="IPR029021">
    <property type="entry name" value="Prot-tyrosine_phosphatase-like"/>
</dbReference>
<dbReference type="PANTHER" id="PTHR23030:SF30">
    <property type="entry name" value="TYROSINE-PROTEIN PHOSPHATASE NON-RECEPTOR TYPE 23"/>
    <property type="match status" value="1"/>
</dbReference>
<feature type="compositionally biased region" description="Basic and acidic residues" evidence="1">
    <location>
        <begin position="853"/>
        <end position="862"/>
    </location>
</feature>
<dbReference type="PROSITE" id="PS50055">
    <property type="entry name" value="TYR_PHOSPHATASE_PTP"/>
    <property type="match status" value="1"/>
</dbReference>
<keyword evidence="4" id="KW-1185">Reference proteome</keyword>
<dbReference type="GO" id="GO:0032456">
    <property type="term" value="P:endocytic recycling"/>
    <property type="evidence" value="ECO:0007669"/>
    <property type="project" value="TreeGrafter"/>
</dbReference>
<dbReference type="Pfam" id="PF13949">
    <property type="entry name" value="ALIX_LYPXL_bnd"/>
    <property type="match status" value="1"/>
</dbReference>
<dbReference type="AlphaFoldDB" id="A0A5E4QWD9"/>
<dbReference type="Gene3D" id="3.90.190.10">
    <property type="entry name" value="Protein tyrosine phosphatase superfamily"/>
    <property type="match status" value="1"/>
</dbReference>
<dbReference type="Proteomes" id="UP000324832">
    <property type="component" value="Unassembled WGS sequence"/>
</dbReference>
<sequence>MRETRRVADKAREMQTQRAALLAELRRELRDDDVTRALLAEPDAPRDRVFRDHLERHTPRVKVIEQNLAAQENIINRLTTLYAAYGDSRRLLTDVLRKRDAVINGIVAPNPIVSLIGSLSKAKTSTEPSAECYPEHVYPTSARPPPVGSEATEPARSSFDGVTSPAAFPNAYVPPSSRAPAYTDTSNQYDYSVKPFNSPQETPTYGYAAVPQYPAAGVPELGAGLAQLQLAPDGPYAHTYFSGQPPAPAACRHTHTYSRAPHAAHTASSSAGAPYDSYGAAGADMTSIPSVANSYEINPRYSEGVGCDVTPQGFILASGESSTTLVSDASSGHYGIPANTAYVDPSLARLDAIDKPIKSHTKGEALSSYYGYGGGAVYQPERHPQGYVQSYQNHPGYMFNSATGSYDYDYGSHNSQAGTAQAAAWSAGLYTSAGTYDTVQSAAPTFRPSDSSFSDTGNEQTSVLSQESAPVSITPMTLGYESNPEHAVAPAHSSNTAPHSVPVSAGSQPAEQVSVSSENPKELSAMKTNNDADVPSSRETRDEPSSKETRDEPTAFDLLADIDFTIEQKPLTPEIKVPPMAEKNVARSSVMAARALSTPAPIPPVARPPRVDIFSDPALLNRFTQEVHNLKTLVETLGRETPSGLTPLDSKLTLDSDPDAYINASHYKQLGPWCIPLVISKVPEENEDGLFWKAMLENKMNCVVCLMSEVETAGRCRLPGAIGQSVTARGGDVRITLQHVTRAAHWTCRTLALERGTRRHSLQHFQIHVYPDNDAVLRTQRAAGGGACLTCGEGAGRSGGLALLLLLVCQLRAGDVRLCGTTQFNGEAVSGPAAPFVSADPSGAGGAGGAGRTSRETFEEMRQSAGLKSGNMKDPLNYLDPLWSLKKK</sequence>
<proteinExistence type="predicted"/>
<dbReference type="PANTHER" id="PTHR23030">
    <property type="entry name" value="PCD6 INTERACTING PROTEIN-RELATED"/>
    <property type="match status" value="1"/>
</dbReference>
<accession>A0A5E4QWD9</accession>
<dbReference type="GO" id="GO:0005768">
    <property type="term" value="C:endosome"/>
    <property type="evidence" value="ECO:0007669"/>
    <property type="project" value="TreeGrafter"/>
</dbReference>
<evidence type="ECO:0000313" key="4">
    <source>
        <dbReference type="Proteomes" id="UP000324832"/>
    </source>
</evidence>
<dbReference type="Pfam" id="PF00102">
    <property type="entry name" value="Y_phosphatase"/>
    <property type="match status" value="1"/>
</dbReference>
<dbReference type="GO" id="GO:0004725">
    <property type="term" value="F:protein tyrosine phosphatase activity"/>
    <property type="evidence" value="ECO:0007669"/>
    <property type="project" value="InterPro"/>
</dbReference>
<evidence type="ECO:0000313" key="3">
    <source>
        <dbReference type="EMBL" id="VVD01973.1"/>
    </source>
</evidence>